<dbReference type="Gramene" id="OE9A023785T1">
    <property type="protein sequence ID" value="OE9A023785C1"/>
    <property type="gene ID" value="OE9A023785"/>
</dbReference>
<reference evidence="1 2" key="1">
    <citation type="submission" date="2019-12" db="EMBL/GenBank/DDBJ databases">
        <authorList>
            <person name="Alioto T."/>
            <person name="Alioto T."/>
            <person name="Gomez Garrido J."/>
        </authorList>
    </citation>
    <scope>NUCLEOTIDE SEQUENCE [LARGE SCALE GENOMIC DNA]</scope>
</reference>
<dbReference type="PANTHER" id="PTHR16027:SF6">
    <property type="entry name" value="DILUTE DOMAIN-CONTAINING PROTEIN"/>
    <property type="match status" value="1"/>
</dbReference>
<proteinExistence type="predicted"/>
<dbReference type="PANTHER" id="PTHR16027">
    <property type="entry name" value="DILUTE DOMAIN-CONTAINING PROTEIN YPR089W"/>
    <property type="match status" value="1"/>
</dbReference>
<dbReference type="AlphaFoldDB" id="A0A8S0V351"/>
<protein>
    <submittedName>
        <fullName evidence="1">Myosin-6-like isoform X1</fullName>
    </submittedName>
</protein>
<dbReference type="OrthoDB" id="6108017at2759"/>
<organism evidence="1 2">
    <name type="scientific">Olea europaea subsp. europaea</name>
    <dbReference type="NCBI Taxonomy" id="158383"/>
    <lineage>
        <taxon>Eukaryota</taxon>
        <taxon>Viridiplantae</taxon>
        <taxon>Streptophyta</taxon>
        <taxon>Embryophyta</taxon>
        <taxon>Tracheophyta</taxon>
        <taxon>Spermatophyta</taxon>
        <taxon>Magnoliopsida</taxon>
        <taxon>eudicotyledons</taxon>
        <taxon>Gunneridae</taxon>
        <taxon>Pentapetalae</taxon>
        <taxon>asterids</taxon>
        <taxon>lamiids</taxon>
        <taxon>Lamiales</taxon>
        <taxon>Oleaceae</taxon>
        <taxon>Oleeae</taxon>
        <taxon>Olea</taxon>
    </lineage>
</organism>
<evidence type="ECO:0000313" key="2">
    <source>
        <dbReference type="Proteomes" id="UP000594638"/>
    </source>
</evidence>
<keyword evidence="2" id="KW-1185">Reference proteome</keyword>
<comment type="caution">
    <text evidence="1">The sequence shown here is derived from an EMBL/GenBank/DDBJ whole genome shotgun (WGS) entry which is preliminary data.</text>
</comment>
<evidence type="ECO:0000313" key="1">
    <source>
        <dbReference type="EMBL" id="CAA3024341.1"/>
    </source>
</evidence>
<sequence>MKTASEQNPNGIFTLYWDDNYNTGSVSQDLYRQVISSMRVLMTEDSNGNHAVSNSFLLDDNSSIPFSIDELADTLQVKEFSDVKPVMVFLENPAFQFVRQRIDHQDIC</sequence>
<accession>A0A8S0V351</accession>
<gene>
    <name evidence="1" type="ORF">OLEA9_A023785</name>
</gene>
<dbReference type="InterPro" id="IPR052072">
    <property type="entry name" value="Vascular_dev_regulator"/>
</dbReference>
<dbReference type="Proteomes" id="UP000594638">
    <property type="component" value="Unassembled WGS sequence"/>
</dbReference>
<name>A0A8S0V351_OLEEU</name>
<dbReference type="EMBL" id="CACTIH010009106">
    <property type="protein sequence ID" value="CAA3024341.1"/>
    <property type="molecule type" value="Genomic_DNA"/>
</dbReference>